<dbReference type="InterPro" id="IPR016197">
    <property type="entry name" value="Chromo-like_dom_sf"/>
</dbReference>
<feature type="compositionally biased region" description="Basic and acidic residues" evidence="7">
    <location>
        <begin position="3235"/>
        <end position="3256"/>
    </location>
</feature>
<feature type="compositionally biased region" description="Basic and acidic residues" evidence="7">
    <location>
        <begin position="3162"/>
        <end position="3199"/>
    </location>
</feature>
<dbReference type="PROSITE" id="PS51192">
    <property type="entry name" value="HELICASE_ATP_BIND_1"/>
    <property type="match status" value="1"/>
</dbReference>
<feature type="region of interest" description="Disordered" evidence="7">
    <location>
        <begin position="1252"/>
        <end position="1279"/>
    </location>
</feature>
<evidence type="ECO:0000256" key="2">
    <source>
        <dbReference type="ARBA" id="ARBA00022441"/>
    </source>
</evidence>
<dbReference type="PANTHER" id="PTHR46850">
    <property type="entry name" value="CHROMODOMAIN-HELICASE-DNA-BINDING PROTEIN 9"/>
    <property type="match status" value="1"/>
</dbReference>
<feature type="compositionally biased region" description="Low complexity" evidence="7">
    <location>
        <begin position="3591"/>
        <end position="3609"/>
    </location>
</feature>
<feature type="compositionally biased region" description="Basic residues" evidence="7">
    <location>
        <begin position="1750"/>
        <end position="1759"/>
    </location>
</feature>
<dbReference type="STRING" id="121845.A0A3Q0IVN5"/>
<feature type="compositionally biased region" description="Basic and acidic residues" evidence="7">
    <location>
        <begin position="3062"/>
        <end position="3098"/>
    </location>
</feature>
<evidence type="ECO:0000313" key="11">
    <source>
        <dbReference type="Proteomes" id="UP000079169"/>
    </source>
</evidence>
<feature type="compositionally biased region" description="Basic and acidic residues" evidence="7">
    <location>
        <begin position="648"/>
        <end position="667"/>
    </location>
</feature>
<feature type="compositionally biased region" description="Pro residues" evidence="7">
    <location>
        <begin position="3481"/>
        <end position="3493"/>
    </location>
</feature>
<dbReference type="SUPFAM" id="SSF117281">
    <property type="entry name" value="Kelch motif"/>
    <property type="match status" value="1"/>
</dbReference>
<dbReference type="Gene3D" id="2.10.25.10">
    <property type="entry name" value="Laminin"/>
    <property type="match status" value="1"/>
</dbReference>
<feature type="region of interest" description="Disordered" evidence="7">
    <location>
        <begin position="3312"/>
        <end position="3338"/>
    </location>
</feature>
<dbReference type="InterPro" id="IPR051493">
    <property type="entry name" value="CHD"/>
</dbReference>
<dbReference type="SMART" id="SM00180">
    <property type="entry name" value="EGF_Lam"/>
    <property type="match status" value="1"/>
</dbReference>
<feature type="region of interest" description="Disordered" evidence="7">
    <location>
        <begin position="1"/>
        <end position="763"/>
    </location>
</feature>
<evidence type="ECO:0000256" key="1">
    <source>
        <dbReference type="ARBA" id="ARBA00004167"/>
    </source>
</evidence>
<feature type="region of interest" description="Disordered" evidence="7">
    <location>
        <begin position="1984"/>
        <end position="2006"/>
    </location>
</feature>
<evidence type="ECO:0000256" key="7">
    <source>
        <dbReference type="SAM" id="MobiDB-lite"/>
    </source>
</evidence>
<feature type="compositionally biased region" description="Pro residues" evidence="7">
    <location>
        <begin position="229"/>
        <end position="241"/>
    </location>
</feature>
<proteinExistence type="predicted"/>
<gene>
    <name evidence="12" type="primary">LOC103510667</name>
</gene>
<dbReference type="GO" id="GO:0048731">
    <property type="term" value="P:system development"/>
    <property type="evidence" value="ECO:0007669"/>
    <property type="project" value="UniProtKB-ARBA"/>
</dbReference>
<dbReference type="KEGG" id="dci:103510667"/>
<dbReference type="CTD" id="33185"/>
<dbReference type="Pfam" id="PF00385">
    <property type="entry name" value="Chromo"/>
    <property type="match status" value="1"/>
</dbReference>
<dbReference type="FunFam" id="2.10.25.10:FF:000191">
    <property type="entry name" value="Multiple epidermal growth factor-like domains 8"/>
    <property type="match status" value="1"/>
</dbReference>
<dbReference type="CDD" id="cd18668">
    <property type="entry name" value="CD1_tandem_CHD5-9_like"/>
    <property type="match status" value="1"/>
</dbReference>
<dbReference type="SUPFAM" id="SSF54160">
    <property type="entry name" value="Chromo domain-like"/>
    <property type="match status" value="2"/>
</dbReference>
<dbReference type="SUPFAM" id="SSF52540">
    <property type="entry name" value="P-loop containing nucleoside triphosphate hydrolases"/>
    <property type="match status" value="2"/>
</dbReference>
<feature type="domain" description="Laminin EGF-like" evidence="9">
    <location>
        <begin position="2302"/>
        <end position="2348"/>
    </location>
</feature>
<feature type="compositionally biased region" description="Low complexity" evidence="7">
    <location>
        <begin position="3617"/>
        <end position="3644"/>
    </location>
</feature>
<dbReference type="SMART" id="SM00487">
    <property type="entry name" value="DEXDc"/>
    <property type="match status" value="1"/>
</dbReference>
<feature type="compositionally biased region" description="Polar residues" evidence="7">
    <location>
        <begin position="1000"/>
        <end position="1011"/>
    </location>
</feature>
<dbReference type="Gene3D" id="2.40.50.40">
    <property type="match status" value="2"/>
</dbReference>
<dbReference type="GO" id="GO:0048513">
    <property type="term" value="P:animal organ development"/>
    <property type="evidence" value="ECO:0007669"/>
    <property type="project" value="UniProtKB-ARBA"/>
</dbReference>
<dbReference type="InterPro" id="IPR027417">
    <property type="entry name" value="P-loop_NTPase"/>
</dbReference>
<feature type="compositionally biased region" description="Acidic residues" evidence="7">
    <location>
        <begin position="625"/>
        <end position="635"/>
    </location>
</feature>
<feature type="compositionally biased region" description="Basic and acidic residues" evidence="7">
    <location>
        <begin position="899"/>
        <end position="917"/>
    </location>
</feature>
<dbReference type="Pfam" id="PF00053">
    <property type="entry name" value="EGF_laminin"/>
    <property type="match status" value="1"/>
</dbReference>
<keyword evidence="3" id="KW-0812">Transmembrane</keyword>
<comment type="caution">
    <text evidence="6">Lacks conserved residue(s) required for the propagation of feature annotation.</text>
</comment>
<dbReference type="InterPro" id="IPR056342">
    <property type="entry name" value="HTH_CHD6-9"/>
</dbReference>
<keyword evidence="2" id="KW-0880">Kelch repeat</keyword>
<feature type="compositionally biased region" description="Low complexity" evidence="7">
    <location>
        <begin position="1997"/>
        <end position="2006"/>
    </location>
</feature>
<dbReference type="GO" id="GO:0005694">
    <property type="term" value="C:chromosome"/>
    <property type="evidence" value="ECO:0007669"/>
    <property type="project" value="UniProtKB-ARBA"/>
</dbReference>
<evidence type="ECO:0000259" key="8">
    <source>
        <dbReference type="PROSITE" id="PS50013"/>
    </source>
</evidence>
<feature type="compositionally biased region" description="Low complexity" evidence="7">
    <location>
        <begin position="1"/>
        <end position="19"/>
    </location>
</feature>
<feature type="compositionally biased region" description="Low complexity" evidence="7">
    <location>
        <begin position="3458"/>
        <end position="3474"/>
    </location>
</feature>
<feature type="compositionally biased region" description="Low complexity" evidence="7">
    <location>
        <begin position="108"/>
        <end position="126"/>
    </location>
</feature>
<accession>A0A3Q0IVN5</accession>
<protein>
    <submittedName>
        <fullName evidence="12">Uncharacterized protein LOC103510667</fullName>
    </submittedName>
</protein>
<dbReference type="RefSeq" id="XP_026680331.1">
    <property type="nucleotide sequence ID" value="XM_026824530.1"/>
</dbReference>
<dbReference type="SMART" id="SM00298">
    <property type="entry name" value="CHROMO"/>
    <property type="match status" value="2"/>
</dbReference>
<feature type="compositionally biased region" description="Polar residues" evidence="7">
    <location>
        <begin position="1054"/>
        <end position="1064"/>
    </location>
</feature>
<dbReference type="GeneID" id="103510667"/>
<evidence type="ECO:0000256" key="4">
    <source>
        <dbReference type="ARBA" id="ARBA00022737"/>
    </source>
</evidence>
<keyword evidence="6" id="KW-1015">Disulfide bond</keyword>
<feature type="compositionally biased region" description="Acidic residues" evidence="7">
    <location>
        <begin position="988"/>
        <end position="997"/>
    </location>
</feature>
<dbReference type="InterPro" id="IPR002049">
    <property type="entry name" value="LE_dom"/>
</dbReference>
<feature type="compositionally biased region" description="Basic and acidic residues" evidence="7">
    <location>
        <begin position="3525"/>
        <end position="3536"/>
    </location>
</feature>
<feature type="region of interest" description="Disordered" evidence="7">
    <location>
        <begin position="3013"/>
        <end position="3199"/>
    </location>
</feature>
<dbReference type="Proteomes" id="UP000079169">
    <property type="component" value="Unplaced"/>
</dbReference>
<dbReference type="InterPro" id="IPR056737">
    <property type="entry name" value="Beta-prop_ATRN-MKLN-like"/>
</dbReference>
<feature type="region of interest" description="Disordered" evidence="7">
    <location>
        <begin position="1822"/>
        <end position="1856"/>
    </location>
</feature>
<dbReference type="InterPro" id="IPR000953">
    <property type="entry name" value="Chromo/chromo_shadow_dom"/>
</dbReference>
<dbReference type="PROSITE" id="PS50027">
    <property type="entry name" value="EGF_LAM_2"/>
    <property type="match status" value="1"/>
</dbReference>
<keyword evidence="5" id="KW-1133">Transmembrane helix</keyword>
<dbReference type="CDD" id="cd17995">
    <property type="entry name" value="DEXHc_CHD6_7_8_9"/>
    <property type="match status" value="1"/>
</dbReference>
<keyword evidence="4" id="KW-0677">Repeat</keyword>
<dbReference type="Pfam" id="PF23078">
    <property type="entry name" value="HTH_CHD6-9"/>
    <property type="match status" value="2"/>
</dbReference>
<feature type="domain" description="Helicase ATP-binding" evidence="10">
    <location>
        <begin position="1463"/>
        <end position="1639"/>
    </location>
</feature>
<feature type="compositionally biased region" description="Basic and acidic residues" evidence="7">
    <location>
        <begin position="3036"/>
        <end position="3053"/>
    </location>
</feature>
<evidence type="ECO:0000256" key="3">
    <source>
        <dbReference type="ARBA" id="ARBA00022692"/>
    </source>
</evidence>
<dbReference type="InterPro" id="IPR038718">
    <property type="entry name" value="SNF2-like_sf"/>
</dbReference>
<feature type="compositionally biased region" description="Polar residues" evidence="7">
    <location>
        <begin position="87"/>
        <end position="99"/>
    </location>
</feature>
<dbReference type="CDD" id="cd00055">
    <property type="entry name" value="EGF_Lam"/>
    <property type="match status" value="1"/>
</dbReference>
<feature type="compositionally biased region" description="Pro residues" evidence="7">
    <location>
        <begin position="127"/>
        <end position="140"/>
    </location>
</feature>
<feature type="compositionally biased region" description="Low complexity" evidence="7">
    <location>
        <begin position="1178"/>
        <end position="1195"/>
    </location>
</feature>
<keyword evidence="11" id="KW-1185">Reference proteome</keyword>
<name>A0A3Q0IVN5_DIACI</name>
<feature type="compositionally biased region" description="Basic and acidic residues" evidence="7">
    <location>
        <begin position="809"/>
        <end position="822"/>
    </location>
</feature>
<feature type="compositionally biased region" description="Pro residues" evidence="7">
    <location>
        <begin position="3503"/>
        <end position="3520"/>
    </location>
</feature>
<feature type="domain" description="Chromo" evidence="8">
    <location>
        <begin position="1362"/>
        <end position="1418"/>
    </location>
</feature>
<feature type="compositionally biased region" description="Pro residues" evidence="7">
    <location>
        <begin position="285"/>
        <end position="296"/>
    </location>
</feature>
<feature type="compositionally biased region" description="Low complexity" evidence="7">
    <location>
        <begin position="157"/>
        <end position="167"/>
    </location>
</feature>
<evidence type="ECO:0000256" key="5">
    <source>
        <dbReference type="ARBA" id="ARBA00022989"/>
    </source>
</evidence>
<keyword evidence="6" id="KW-0424">Laminin EGF-like domain</keyword>
<dbReference type="GO" id="GO:0016020">
    <property type="term" value="C:membrane"/>
    <property type="evidence" value="ECO:0007669"/>
    <property type="project" value="UniProtKB-SubCell"/>
</dbReference>
<sequence length="3749" mass="419102">MQHTHPSMQQMHHMQSQSHMHPHTHPHMYHPATQHAPGPQNSMPPGVMNPSDQQHMPPGPPLSIPSPHPSPSPMLHPPAPQQPGLGHNSSPPNNTMTEENNAAPPPNNSNTANTTTQEDFEISQPSVSPPQQPAPIPHPGQGPASLRDPEADSCSTPAVVAPVSVPPIRSIDPPLEEHIAEEQEDLRGEQDTHQLPTGQHQHPLGGHDVLDTQDENSHPATSQREEEPLPSPCPSPTPAPQLSPERAASPPYYTAPNEQPEEAEPAEDSPYFTPEEKEEEEHNASPPPLTSPPALSPPKDEEEDSYNEYSDEHQPPPHLTPAISQSQETGGGGGDGGETSVFNFTEDEDPPPPLHFGYSSAASKSETSGSSSKKKSKKHKKESKSKKSKSGGGKSRSSKKKKDKDKEHREEGSPYGDGSYLGSPAYGSGEMEEEVRPQEENEDEEDEMPLISRTRKDMATPEEYQEPEPSPPPAPTPSRGGSRKKKDQSHEDPAAPSSRKSKKKKTEYDFVDDEEEGETEPMYSIAPAETPDRSRSAKRSKKEYDFTEEDEELPPPPIQISKRRRDTLSVAPSLEEEKPLLEPSRGSRKKKDQELPLTSSSVPESRDEEYEDMLGGEMDKKMEYDFTEEDDEQESLELSYQSTKKKRDCMEMPRDIEDELPQHEILTKHNTSGGGKKKKDKSSDEHGAEETSSVRNAKQKKKDFSYEEFAEELPSRGSRKKKEEVLPVMPSLVEPNEFDEDEDIPLAAKTSRKRGASKKKKKGNLNIEVDVSNLIETLDQSLEEEEAAQHPVPAPSDEKTELEASSEDLAEKQEALDEKMDVSMEDNAENIEPSGDDVEPSISTPAVSEEMKMEVDETIEESKPEAEVKNEGDVKESKEAVEEMSEPCENNNTTPKKSKLLEVRRRRPARGEKKEEAVQTPPVFGEEKERDSSLASETKDTDASETEPPATKIASKPRSSSSRKGRPKTNKAVIAKLARRNKKRLPGEDNDSDDEDGTPPSAQGRNNTSSPQDEDGKNKRRSARNKSRKKYVDDVMLSISDDDKSSSPDESNDGPSQQLPNTKPNFVYINTGDEDSMVVQFILAMRMGRRELPTGKGGAQSTDPGSKPTPDTEAKESPTDASGEKEEKDSVETAKEKKAEEDEKKEDGDKEEKEVEKDEKDKDQTDETSAGTKDKQSSSDNSKSSTDSSSDSVKSTVKLIPSSTKGRTKKIKKIGIFVDLVFRIIGKSLTHPSFRSYLLGRKIIISSFSDQTDETSAGTKDKQSSSDNSKSSTDSSSDSVKSTVKLIPLDVPLDSSKYYEVEEFFVKYRNFSYLHCEWRTEEELNKGDKRIASKIKRFKLKMAHHTNIFENLEEEPFNPDFVEVDRVLDVAEHREADEDKTVKHYLVKWRSLSYEEATWELEEDIDPVKIEEFERFRKLPPRDQWKPKKKPPASDWVKLEKSPVYKNDNTLRAYQLEGLNWLMFSWFNGRNCILADEMGLGKTIQSLTFVDAVFKTGIRGPFLVIAPLSTIPNWQREFEAWTDLNVIVYHGASASRNMLQEYELFFRNDKNQFIKEKDLYKFHVLITTFEIIISDCLELKDFNWRLCIIDEAHRLKNRNCKLLEGLRLLHLEHRVLLSGTPLQNNVNELFSLLNFLEPQQFSNNEAFMSEFGQLKTESEVNKLQLLLKPMMLRRLKEDVEKSIAPKEETVVEVELTNIQKKYYRGILERNFSFLSKGTTSANVPNLMNTMMELRKCCIHPYLLNELKNKRRSARNKSRKKYVDDVMLSISDDDKSSSPDESNDGPSQQLPNTKPNFVYINTGDEDSMVVQFILAMRMGRRELPTGKGGAQSTDPGSKPTPDTEAKESPTDANFRISHGEDPDAYFKALINSSGKMVLIDKLLPKLKSGGHRVLIFSQMVRCLDILEDYLISPGPAPRGKRKKRFREAALAAAAATGGASGKREYMSGSQAAKDHDHWSREDKFDGDIFLENTYRKHLSRHQGLLSDAGAPTTPPITAPATPAMSSPGAPPAPLITPGGLDITSLMNTNQPGWDWQQLAMYLWPCLIGSLDGDIFLENTYRKHLSRHANKVLLRIRMLHYIKTEIIGDVAQAIMDGTPANSLPINPPVPHCDQAPAPWWDREADRSLIVGTFKHGYEQYHAMRGDPCLIFLSRVGPPPPPNPLSLPINPPVPHCDQAPAPWWDREADRSLIVGTFKHGYEQYHAMRGDPCLIFLSRVGPPPPPNPLDGGTCYYQCMARGMLTGPGPQGLGSGLAERNAWEGKDTPSRECLWIIVSGLENAQATPEGQAGSYGNATTQEGCRKCDCNSHGNSVLGVCDSITGECICQDNTQGKNCERCLPGYYGDPTFFDDVIILTSPSPPPVAGHTLTLRRSEDKEEESLILIGGFSPRHGFLKHVWEYNWDNNSWMTLETSGNGPLGIYGHSTVFHVQSQSFYVFGGYTYAVNRTFISDRLYAFHYPTKTWTGVCTEGSLNSPSSGPESSTCDILFYQTYPDQVIEVNNNDSFSWNFHGANTKEPYCVFIASCVVAWKAKQAADLQRARRRHVVEMMTLARRPFATVSVCLASPHHRRRGRKYLGCSYCAVLRTDKHFCYDNGPDSRDPCYNQNGTTTTNNGQICNAQWLMNRRCQDAVTCTECLPCKWCANCGRGHCIPESVACDSGNKCTSVRNVNTCKELQCAASDCNKCQESSSCFWTRLVLFCLQKVERKEKIDQIIKERERQRLEVHQKKWSRREEQDFYRTVSTYGVEYDRVKNRYDWSKFRTLSRLDKKFDETMTEYDWSKFRTLSRLDKKFDETMTEYYRSFYAMCKRVCGIKLTEEEELMDYPVETMYDWSKFRTLSRLDKKFDETMTEYYRSFYAMCKRVCGIKLTEEEELMDYPVETMPEERARRALERINLLSKIRQVILPHPLLEERLALCQVSADVPDWWLPGKHDKDLLVGVAKHGLGRTDFFILNDPELSFRDIVRKNLLTAVQASLKDNASISIKSERSEDFLQIDKNQIVVKLEKGEGTLKIEKVPAPATTSVKQEEATTDTPLQVKPDDKTEESKTPDVKMEVDEAAANAGDSEKKEENVPGENEEKKQETPTESNEKSENKSDENQEKQNSNSEDDKSKDDASNNNKEVKEKSEDSIEEKSENKEETDKPKSEETVPVTNEEVAPSTNPTESKDETSEENKDKTNDKKEDEVMEVDKPEEKTSPDSEKIVEQFEELDEKTGETIVKKITADGKEIIETLKKEEKVEESKEVTVEVKEKEMSDTCDKPNVNNDESSGKAQITHPLGLRSTPVTSLQPPPAHQHSTSTPRVLSMPFDLKFSAQAHSSSLPKPTTAPGGTGAYSPMDLSASLPKAHGASIVSSVAAASSGESVGLDLSAKDHSSSHNEVQDFSMPSRKHKSKLDDTLSKLMMKKNCMPPISQHVEERLAPPPPPPPHTLKEENKTVTAARGSTPQPLPPPPRDRTPEPKPTSNNTNPSNDLLPSLELTKKPPEPPPPDEAPPVLEPPVLEHTEPPRPPPTSQSQTPTPPPPVLTQEEETKPLPSEEHAAPPSDPNTEDQQSTSNKVEDKDDNAANKKQRKPRSKKSTLPPMIDETVVERKNLRSSAGRAAAAAAARLARAAMQAEDSASDVPSSQSQPPLSSSSSSKSRSSSKQLSASLGFDPFSQYLSNAEQHNLLLKQQAALHNSLMQGQHNIKHAHASSTASSRDRGESAASIQRKTYEAMIADISKAADISAKINSYSAATSGSNNMSAANSHEAKV</sequence>
<dbReference type="InterPro" id="IPR015915">
    <property type="entry name" value="Kelch-typ_b-propeller"/>
</dbReference>
<evidence type="ECO:0000313" key="12">
    <source>
        <dbReference type="RefSeq" id="XP_026680331.1"/>
    </source>
</evidence>
<evidence type="ECO:0000259" key="9">
    <source>
        <dbReference type="PROSITE" id="PS50027"/>
    </source>
</evidence>
<feature type="compositionally biased region" description="Basic and acidic residues" evidence="7">
    <location>
        <begin position="3366"/>
        <end position="3377"/>
    </location>
</feature>
<feature type="compositionally biased region" description="Basic residues" evidence="7">
    <location>
        <begin position="372"/>
        <end position="389"/>
    </location>
</feature>
<feature type="region of interest" description="Disordered" evidence="7">
    <location>
        <begin position="1750"/>
        <end position="1797"/>
    </location>
</feature>
<organism evidence="11 12">
    <name type="scientific">Diaphorina citri</name>
    <name type="common">Asian citrus psyllid</name>
    <dbReference type="NCBI Taxonomy" id="121845"/>
    <lineage>
        <taxon>Eukaryota</taxon>
        <taxon>Metazoa</taxon>
        <taxon>Ecdysozoa</taxon>
        <taxon>Arthropoda</taxon>
        <taxon>Hexapoda</taxon>
        <taxon>Insecta</taxon>
        <taxon>Pterygota</taxon>
        <taxon>Neoptera</taxon>
        <taxon>Paraneoptera</taxon>
        <taxon>Hemiptera</taxon>
        <taxon>Sternorrhyncha</taxon>
        <taxon>Psylloidea</taxon>
        <taxon>Psyllidae</taxon>
        <taxon>Diaphorininae</taxon>
        <taxon>Diaphorina</taxon>
    </lineage>
</organism>
<dbReference type="Gene3D" id="3.40.50.10810">
    <property type="entry name" value="Tandem AAA-ATPase domain"/>
    <property type="match status" value="1"/>
</dbReference>
<feature type="region of interest" description="Disordered" evidence="7">
    <location>
        <begin position="3235"/>
        <end position="3298"/>
    </location>
</feature>
<dbReference type="Pfam" id="PF24981">
    <property type="entry name" value="Beta-prop_ATRN-LZTR1"/>
    <property type="match status" value="1"/>
</dbReference>
<dbReference type="Gene3D" id="2.120.10.80">
    <property type="entry name" value="Kelch-type beta propeller"/>
    <property type="match status" value="1"/>
</dbReference>
<dbReference type="Pfam" id="PF00176">
    <property type="entry name" value="SNF2-rel_dom"/>
    <property type="match status" value="1"/>
</dbReference>
<feature type="compositionally biased region" description="Basic residues" evidence="7">
    <location>
        <begin position="750"/>
        <end position="763"/>
    </location>
</feature>
<dbReference type="InterPro" id="IPR014001">
    <property type="entry name" value="Helicase_ATP-bd"/>
</dbReference>
<feature type="compositionally biased region" description="Basic residues" evidence="7">
    <location>
        <begin position="1018"/>
        <end position="1029"/>
    </location>
</feature>
<feature type="compositionally biased region" description="Basic and acidic residues" evidence="7">
    <location>
        <begin position="3553"/>
        <end position="3562"/>
    </location>
</feature>
<comment type="subcellular location">
    <subcellularLocation>
        <location evidence="1">Membrane</location>
        <topology evidence="1">Single-pass membrane protein</topology>
    </subcellularLocation>
</comment>
<dbReference type="PROSITE" id="PS50013">
    <property type="entry name" value="CHROMO_2"/>
    <property type="match status" value="1"/>
</dbReference>
<feature type="compositionally biased region" description="Pro residues" evidence="7">
    <location>
        <begin position="57"/>
        <end position="81"/>
    </location>
</feature>
<feature type="compositionally biased region" description="Basic residues" evidence="7">
    <location>
        <begin position="3564"/>
        <end position="3573"/>
    </location>
</feature>
<keyword evidence="5" id="KW-0472">Membrane</keyword>
<feature type="region of interest" description="Disordered" evidence="7">
    <location>
        <begin position="778"/>
        <end position="1069"/>
    </location>
</feature>
<feature type="compositionally biased region" description="Basic and acidic residues" evidence="7">
    <location>
        <begin position="1110"/>
        <end position="1165"/>
    </location>
</feature>
<feature type="compositionally biased region" description="Basic and acidic residues" evidence="7">
    <location>
        <begin position="925"/>
        <end position="942"/>
    </location>
</feature>
<feature type="compositionally biased region" description="Basic and acidic residues" evidence="7">
    <location>
        <begin position="849"/>
        <end position="881"/>
    </location>
</feature>
<dbReference type="PANTHER" id="PTHR46850:SF1">
    <property type="entry name" value="CHROMODOMAIN-HELICASE-DNA-BINDING PROTEIN 9"/>
    <property type="match status" value="1"/>
</dbReference>
<dbReference type="FunFam" id="3.40.50.10810:FF:000003">
    <property type="entry name" value="chromodomain-helicase-DNA-binding protein 8 isoform X4"/>
    <property type="match status" value="1"/>
</dbReference>
<feature type="compositionally biased region" description="Low complexity" evidence="7">
    <location>
        <begin position="359"/>
        <end position="371"/>
    </location>
</feature>
<feature type="compositionally biased region" description="Polar residues" evidence="7">
    <location>
        <begin position="3259"/>
        <end position="3269"/>
    </location>
</feature>
<dbReference type="PaxDb" id="121845-A0A3Q0IVN5"/>
<feature type="region of interest" description="Disordered" evidence="7">
    <location>
        <begin position="3351"/>
        <end position="3644"/>
    </location>
</feature>
<dbReference type="Gene3D" id="1.10.10.60">
    <property type="entry name" value="Homeodomain-like"/>
    <property type="match status" value="3"/>
</dbReference>
<dbReference type="InterPro" id="IPR000330">
    <property type="entry name" value="SNF2_N"/>
</dbReference>
<feature type="compositionally biased region" description="Polar residues" evidence="7">
    <location>
        <begin position="1784"/>
        <end position="1794"/>
    </location>
</feature>
<reference evidence="12" key="1">
    <citation type="submission" date="2025-08" db="UniProtKB">
        <authorList>
            <consortium name="RefSeq"/>
        </authorList>
    </citation>
    <scope>IDENTIFICATION</scope>
</reference>
<evidence type="ECO:0000256" key="6">
    <source>
        <dbReference type="PROSITE-ProRule" id="PRU00460"/>
    </source>
</evidence>
<feature type="compositionally biased region" description="Acidic residues" evidence="7">
    <location>
        <begin position="509"/>
        <end position="519"/>
    </location>
</feature>
<evidence type="ECO:0000259" key="10">
    <source>
        <dbReference type="PROSITE" id="PS51192"/>
    </source>
</evidence>
<feature type="compositionally biased region" description="Basic and acidic residues" evidence="7">
    <location>
        <begin position="3105"/>
        <end position="3145"/>
    </location>
</feature>
<dbReference type="InterPro" id="IPR023780">
    <property type="entry name" value="Chromo_domain"/>
</dbReference>
<dbReference type="SUPFAM" id="SSF57196">
    <property type="entry name" value="EGF/Laminin"/>
    <property type="match status" value="1"/>
</dbReference>
<feature type="compositionally biased region" description="Basic and acidic residues" evidence="7">
    <location>
        <begin position="175"/>
        <end position="192"/>
    </location>
</feature>
<feature type="compositionally biased region" description="Low complexity" evidence="7">
    <location>
        <begin position="3351"/>
        <end position="3362"/>
    </location>
</feature>
<feature type="region of interest" description="Disordered" evidence="7">
    <location>
        <begin position="1090"/>
        <end position="1197"/>
    </location>
</feature>
<feature type="region of interest" description="Disordered" evidence="7">
    <location>
        <begin position="3682"/>
        <end position="3703"/>
    </location>
</feature>
<feature type="compositionally biased region" description="Acidic residues" evidence="7">
    <location>
        <begin position="823"/>
        <end position="839"/>
    </location>
</feature>
<dbReference type="Gene3D" id="3.40.50.300">
    <property type="entry name" value="P-loop containing nucleotide triphosphate hydrolases"/>
    <property type="match status" value="2"/>
</dbReference>
<dbReference type="GO" id="GO:0005524">
    <property type="term" value="F:ATP binding"/>
    <property type="evidence" value="ECO:0007669"/>
    <property type="project" value="InterPro"/>
</dbReference>
<feature type="disulfide bond" evidence="6">
    <location>
        <begin position="2324"/>
        <end position="2333"/>
    </location>
</feature>
<feature type="compositionally biased region" description="Low complexity" evidence="7">
    <location>
        <begin position="1265"/>
        <end position="1279"/>
    </location>
</feature>
<dbReference type="CDD" id="cd18663">
    <property type="entry name" value="CD2_tandem_CHD5-9_like"/>
    <property type="match status" value="1"/>
</dbReference>
<dbReference type="FunFam" id="2.40.50.40:FF:000001">
    <property type="entry name" value="chromodomain-helicase-DNA-binding protein 8 isoform X4"/>
    <property type="match status" value="1"/>
</dbReference>